<reference evidence="1" key="1">
    <citation type="submission" date="2008-12" db="EMBL/GenBank/DDBJ databases">
        <title>Annotation of the Yersinia mollaretii ATCC 43969 genome.</title>
        <authorList>
            <person name="Read T.D."/>
            <person name="Akmal A."/>
            <person name="Bishop-Lilly K."/>
            <person name="Chen P.E."/>
            <person name="Cook C."/>
            <person name="Kiley M.P."/>
            <person name="Lentz S."/>
            <person name="Mateczun A."/>
            <person name="Nagarajan N."/>
            <person name="Nolan N."/>
            <person name="Osborne B.I."/>
            <person name="Pop M."/>
            <person name="Sozhamannan S."/>
            <person name="Stewart A.C."/>
            <person name="Sulakvelidze A."/>
            <person name="Thomason B."/>
            <person name="Willner K."/>
            <person name="Zwick M.E."/>
        </authorList>
    </citation>
    <scope>NUCLEOTIDE SEQUENCE [LARGE SCALE GENOMIC DNA]</scope>
    <source>
        <strain evidence="1">ATCC 43969</strain>
    </source>
</reference>
<name>A0ABM9Y609_YERMW</name>
<proteinExistence type="predicted"/>
<organism evidence="1 2">
    <name type="scientific">Yersinia mollaretii (strain ATCC 43969 / DSM 18520 / CIP 103324 / CNY 7263 / WAIP 204)</name>
    <dbReference type="NCBI Taxonomy" id="349967"/>
    <lineage>
        <taxon>Bacteria</taxon>
        <taxon>Pseudomonadati</taxon>
        <taxon>Pseudomonadota</taxon>
        <taxon>Gammaproteobacteria</taxon>
        <taxon>Enterobacterales</taxon>
        <taxon>Yersiniaceae</taxon>
        <taxon>Yersinia</taxon>
    </lineage>
</organism>
<dbReference type="EMBL" id="AALD02000046">
    <property type="protein sequence ID" value="EEQ09201.1"/>
    <property type="molecule type" value="Genomic_DNA"/>
</dbReference>
<gene>
    <name evidence="1" type="ORF">ymoll0001_31530</name>
</gene>
<dbReference type="Proteomes" id="UP000003027">
    <property type="component" value="Unassembled WGS sequence"/>
</dbReference>
<evidence type="ECO:0000313" key="1">
    <source>
        <dbReference type="EMBL" id="EEQ09201.1"/>
    </source>
</evidence>
<protein>
    <submittedName>
        <fullName evidence="1">Uncharacterized protein</fullName>
    </submittedName>
</protein>
<evidence type="ECO:0000313" key="2">
    <source>
        <dbReference type="Proteomes" id="UP000003027"/>
    </source>
</evidence>
<accession>A0ABM9Y609</accession>
<comment type="caution">
    <text evidence="1">The sequence shown here is derived from an EMBL/GenBank/DDBJ whole genome shotgun (WGS) entry which is preliminary data.</text>
</comment>
<keyword evidence="2" id="KW-1185">Reference proteome</keyword>
<sequence length="58" mass="6174">MRILLLTGSAADVEQFPPGLTSQYWQEDSGTVLLWGGDLGAQADNCHDNAVAESFSSC</sequence>